<dbReference type="Pfam" id="PF00849">
    <property type="entry name" value="PseudoU_synth_2"/>
    <property type="match status" value="1"/>
</dbReference>
<evidence type="ECO:0000256" key="1">
    <source>
        <dbReference type="SAM" id="Coils"/>
    </source>
</evidence>
<dbReference type="PANTHER" id="PTHR21600">
    <property type="entry name" value="MITOCHONDRIAL RNA PSEUDOURIDINE SYNTHASE"/>
    <property type="match status" value="1"/>
</dbReference>
<protein>
    <submittedName>
        <fullName evidence="4">RluA family pseudouridine synthase</fullName>
    </submittedName>
</protein>
<keyword evidence="5" id="KW-1185">Reference proteome</keyword>
<dbReference type="GeneID" id="82157178"/>
<feature type="region of interest" description="Disordered" evidence="2">
    <location>
        <begin position="441"/>
        <end position="462"/>
    </location>
</feature>
<dbReference type="CDD" id="cd02869">
    <property type="entry name" value="PseudoU_synth_RluA_like"/>
    <property type="match status" value="1"/>
</dbReference>
<evidence type="ECO:0000259" key="3">
    <source>
        <dbReference type="Pfam" id="PF00849"/>
    </source>
</evidence>
<dbReference type="InterPro" id="IPR050188">
    <property type="entry name" value="RluA_PseudoU_synthase"/>
</dbReference>
<dbReference type="Proteomes" id="UP001193734">
    <property type="component" value="Unassembled WGS sequence"/>
</dbReference>
<reference evidence="4 5" key="1">
    <citation type="submission" date="2020-05" db="EMBL/GenBank/DDBJ databases">
        <title>Distinct polysaccharide utilization as determinants for interspecies competition between intestinal Prevotella spp.</title>
        <authorList>
            <person name="Galvez E.J.C."/>
            <person name="Iljazovic A."/>
            <person name="Strowig T."/>
        </authorList>
    </citation>
    <scope>NUCLEOTIDE SEQUENCE [LARGE SCALE GENOMIC DNA]</scope>
    <source>
        <strain evidence="4 5">PROD</strain>
    </source>
</reference>
<dbReference type="InterPro" id="IPR006145">
    <property type="entry name" value="PsdUridine_synth_RsuA/RluA"/>
</dbReference>
<comment type="caution">
    <text evidence="4">The sequence shown here is derived from an EMBL/GenBank/DDBJ whole genome shotgun (WGS) entry which is preliminary data.</text>
</comment>
<keyword evidence="1" id="KW-0175">Coiled coil</keyword>
<accession>A0ABX2AT61</accession>
<dbReference type="PROSITE" id="PS01129">
    <property type="entry name" value="PSI_RLU"/>
    <property type="match status" value="1"/>
</dbReference>
<dbReference type="Gene3D" id="3.30.2350.10">
    <property type="entry name" value="Pseudouridine synthase"/>
    <property type="match status" value="1"/>
</dbReference>
<gene>
    <name evidence="4" type="ORF">HPS55_05310</name>
</gene>
<dbReference type="EMBL" id="JABKKE010000006">
    <property type="protein sequence ID" value="NPE13751.1"/>
    <property type="molecule type" value="Genomic_DNA"/>
</dbReference>
<evidence type="ECO:0000313" key="5">
    <source>
        <dbReference type="Proteomes" id="UP001193734"/>
    </source>
</evidence>
<feature type="coiled-coil region" evidence="1">
    <location>
        <begin position="171"/>
        <end position="219"/>
    </location>
</feature>
<evidence type="ECO:0000256" key="2">
    <source>
        <dbReference type="SAM" id="MobiDB-lite"/>
    </source>
</evidence>
<feature type="domain" description="Pseudouridine synthase RsuA/RluA-like" evidence="3">
    <location>
        <begin position="345"/>
        <end position="517"/>
    </location>
</feature>
<dbReference type="RefSeq" id="WP_172177122.1">
    <property type="nucleotide sequence ID" value="NZ_CASGIA010000002.1"/>
</dbReference>
<organism evidence="4 5">
    <name type="scientific">Xylanibacter rodentium</name>
    <dbReference type="NCBI Taxonomy" id="2736289"/>
    <lineage>
        <taxon>Bacteria</taxon>
        <taxon>Pseudomonadati</taxon>
        <taxon>Bacteroidota</taxon>
        <taxon>Bacteroidia</taxon>
        <taxon>Bacteroidales</taxon>
        <taxon>Prevotellaceae</taxon>
        <taxon>Xylanibacter</taxon>
    </lineage>
</organism>
<dbReference type="SUPFAM" id="SSF55120">
    <property type="entry name" value="Pseudouridine synthase"/>
    <property type="match status" value="1"/>
</dbReference>
<dbReference type="InterPro" id="IPR020103">
    <property type="entry name" value="PsdUridine_synth_cat_dom_sf"/>
</dbReference>
<dbReference type="InterPro" id="IPR006224">
    <property type="entry name" value="PsdUridine_synth_RluA-like_CS"/>
</dbReference>
<name>A0ABX2AT61_9BACT</name>
<proteinExistence type="predicted"/>
<evidence type="ECO:0000313" key="4">
    <source>
        <dbReference type="EMBL" id="NPE13751.1"/>
    </source>
</evidence>
<dbReference type="PANTHER" id="PTHR21600:SF89">
    <property type="entry name" value="RIBOSOMAL LARGE SUBUNIT PSEUDOURIDINE SYNTHASE A"/>
    <property type="match status" value="1"/>
</dbReference>
<sequence length="568" mass="63911">MDTIIHPLHSAIAPPPRFTYPFCYEPHALCTAAAEEVQRHIAANGALREEADRGKMFGVLVVEHEGRTGFLAAYSGLLCGRCDLPWFVPPVYDSQQPDGHFKTREAEISRINRQVSEMESSDERRRAIARLEDVKRQSAETIDAHKHLMAEAKQRRDAIRGTAGDETVAEAERLTRESQFMKAEQRRIKQRCAYEIEQAEDVVRQIDEQISAMKRLRHEMSDELQRWLFNQYSVLDANGRSRTLIDIFDQATGHIPPSGAGDCCAPKLLQYAYAHGLRPLCMAEFWWGASPRTELRRHLHYYPACSGKCKPILGHMLTGLDVDPDPQTVDHTADAELETIYEDAHLVVVCKPSGMLSVPGKSARRSVLSIMRHRYPDAEGPMIVHRLDMDTSGLLVVAKTTAAYHALQEQFAAHTITKQYVALLDGTIPPDPIQAVNRAPIHRSSRQQQPPEQVSGLISLPLRPDPLDRPRQVVDAIHGRIALTRYSITGTDAHGHTIVSLCPLTGRTHQLRIHCAHPDGLATPILGDPLYGRQADRLYLHARRLEFTHPATGERMAFEREAEFLKKK</sequence>